<organism evidence="1 2">
    <name type="scientific">Vigna angularis var. angularis</name>
    <dbReference type="NCBI Taxonomy" id="157739"/>
    <lineage>
        <taxon>Eukaryota</taxon>
        <taxon>Viridiplantae</taxon>
        <taxon>Streptophyta</taxon>
        <taxon>Embryophyta</taxon>
        <taxon>Tracheophyta</taxon>
        <taxon>Spermatophyta</taxon>
        <taxon>Magnoliopsida</taxon>
        <taxon>eudicotyledons</taxon>
        <taxon>Gunneridae</taxon>
        <taxon>Pentapetalae</taxon>
        <taxon>rosids</taxon>
        <taxon>fabids</taxon>
        <taxon>Fabales</taxon>
        <taxon>Fabaceae</taxon>
        <taxon>Papilionoideae</taxon>
        <taxon>50 kb inversion clade</taxon>
        <taxon>NPAAA clade</taxon>
        <taxon>indigoferoid/millettioid clade</taxon>
        <taxon>Phaseoleae</taxon>
        <taxon>Vigna</taxon>
    </lineage>
</organism>
<proteinExistence type="predicted"/>
<feature type="non-terminal residue" evidence="1">
    <location>
        <position position="1"/>
    </location>
</feature>
<reference evidence="1 2" key="1">
    <citation type="journal article" date="2015" name="Sci. Rep.">
        <title>The power of single molecule real-time sequencing technology in the de novo assembly of a eukaryotic genome.</title>
        <authorList>
            <person name="Sakai H."/>
            <person name="Naito K."/>
            <person name="Ogiso-Tanaka E."/>
            <person name="Takahashi Y."/>
            <person name="Iseki K."/>
            <person name="Muto C."/>
            <person name="Satou K."/>
            <person name="Teruya K."/>
            <person name="Shiroma A."/>
            <person name="Shimoji M."/>
            <person name="Hirano T."/>
            <person name="Itoh T."/>
            <person name="Kaga A."/>
            <person name="Tomooka N."/>
        </authorList>
    </citation>
    <scope>NUCLEOTIDE SEQUENCE [LARGE SCALE GENOMIC DNA]</scope>
    <source>
        <strain evidence="2">cv. Shumari</strain>
    </source>
</reference>
<gene>
    <name evidence="1" type="primary">Vigan.02G181400</name>
    <name evidence="1" type="ORF">VIGAN_02181400</name>
</gene>
<dbReference type="Proteomes" id="UP000291084">
    <property type="component" value="Chromosome 2"/>
</dbReference>
<dbReference type="EMBL" id="AP015035">
    <property type="protein sequence ID" value="BAT79022.1"/>
    <property type="molecule type" value="Genomic_DNA"/>
</dbReference>
<accession>A0A0S3REU8</accession>
<evidence type="ECO:0000313" key="1">
    <source>
        <dbReference type="EMBL" id="BAT79022.1"/>
    </source>
</evidence>
<name>A0A0S3REU8_PHAAN</name>
<evidence type="ECO:0000313" key="2">
    <source>
        <dbReference type="Proteomes" id="UP000291084"/>
    </source>
</evidence>
<dbReference type="AlphaFoldDB" id="A0A0S3REU8"/>
<sequence>SISLYPAHFTKHNQHHCIIRVKSSVYYVFNSFKPYLSTTNHDYSSIHQPIFTHNTCTSFHCSYNTRPHLYMNEMCTLILKPMPPNYIRLCTIIHKPNFYSITTKVYTYHINISI</sequence>
<keyword evidence="2" id="KW-1185">Reference proteome</keyword>
<protein>
    <submittedName>
        <fullName evidence="1">Uncharacterized protein</fullName>
    </submittedName>
</protein>